<dbReference type="SUPFAM" id="SSF63446">
    <property type="entry name" value="Type I dockerin domain"/>
    <property type="match status" value="1"/>
</dbReference>
<name>X1JEK5_9ZZZZ</name>
<dbReference type="AlphaFoldDB" id="X1JEK5"/>
<feature type="domain" description="Dockerin" evidence="1">
    <location>
        <begin position="30"/>
        <end position="94"/>
    </location>
</feature>
<dbReference type="Gene3D" id="3.60.15.10">
    <property type="entry name" value="Ribonuclease Z/Hydroxyacylglutathione hydrolase-like"/>
    <property type="match status" value="1"/>
</dbReference>
<feature type="non-terminal residue" evidence="2">
    <location>
        <position position="133"/>
    </location>
</feature>
<evidence type="ECO:0000313" key="2">
    <source>
        <dbReference type="EMBL" id="GAH68193.1"/>
    </source>
</evidence>
<reference evidence="2" key="1">
    <citation type="journal article" date="2014" name="Front. Microbiol.">
        <title>High frequency of phylogenetically diverse reductive dehalogenase-homologous genes in deep subseafloor sedimentary metagenomes.</title>
        <authorList>
            <person name="Kawai M."/>
            <person name="Futagami T."/>
            <person name="Toyoda A."/>
            <person name="Takaki Y."/>
            <person name="Nishi S."/>
            <person name="Hori S."/>
            <person name="Arai W."/>
            <person name="Tsubouchi T."/>
            <person name="Morono Y."/>
            <person name="Uchiyama I."/>
            <person name="Ito T."/>
            <person name="Fujiyama A."/>
            <person name="Inagaki F."/>
            <person name="Takami H."/>
        </authorList>
    </citation>
    <scope>NUCLEOTIDE SEQUENCE</scope>
    <source>
        <strain evidence="2">Expedition CK06-06</strain>
    </source>
</reference>
<dbReference type="EMBL" id="BARU01025586">
    <property type="protein sequence ID" value="GAH68193.1"/>
    <property type="molecule type" value="Genomic_DNA"/>
</dbReference>
<dbReference type="Gene3D" id="1.10.1330.10">
    <property type="entry name" value="Dockerin domain"/>
    <property type="match status" value="1"/>
</dbReference>
<sequence length="133" mass="13480">MRSKAATLVAVALLLALSSGAVFADLSVTIPPQAGDANRDGSIDALDITKVEKVIAGLDAATAGADANLDGDINACDITKVERVIAGLDASSAGELTIHFIDVGQGDAILIDHGTYEMLIDGGQRGDCAAYIP</sequence>
<dbReference type="InterPro" id="IPR002105">
    <property type="entry name" value="Dockerin_1_rpt"/>
</dbReference>
<protein>
    <recommendedName>
        <fullName evidence="1">Dockerin domain-containing protein</fullName>
    </recommendedName>
</protein>
<dbReference type="GO" id="GO:0004553">
    <property type="term" value="F:hydrolase activity, hydrolyzing O-glycosyl compounds"/>
    <property type="evidence" value="ECO:0007669"/>
    <property type="project" value="InterPro"/>
</dbReference>
<proteinExistence type="predicted"/>
<dbReference type="InterPro" id="IPR036866">
    <property type="entry name" value="RibonucZ/Hydroxyglut_hydro"/>
</dbReference>
<accession>X1JEK5</accession>
<dbReference type="PROSITE" id="PS51766">
    <property type="entry name" value="DOCKERIN"/>
    <property type="match status" value="1"/>
</dbReference>
<dbReference type="GO" id="GO:0000272">
    <property type="term" value="P:polysaccharide catabolic process"/>
    <property type="evidence" value="ECO:0007669"/>
    <property type="project" value="InterPro"/>
</dbReference>
<evidence type="ECO:0000259" key="1">
    <source>
        <dbReference type="PROSITE" id="PS51766"/>
    </source>
</evidence>
<dbReference type="InterPro" id="IPR036439">
    <property type="entry name" value="Dockerin_dom_sf"/>
</dbReference>
<dbReference type="Pfam" id="PF00404">
    <property type="entry name" value="Dockerin_1"/>
    <property type="match status" value="1"/>
</dbReference>
<gene>
    <name evidence="2" type="ORF">S03H2_41208</name>
</gene>
<organism evidence="2">
    <name type="scientific">marine sediment metagenome</name>
    <dbReference type="NCBI Taxonomy" id="412755"/>
    <lineage>
        <taxon>unclassified sequences</taxon>
        <taxon>metagenomes</taxon>
        <taxon>ecological metagenomes</taxon>
    </lineage>
</organism>
<dbReference type="InterPro" id="IPR016134">
    <property type="entry name" value="Dockerin_dom"/>
</dbReference>
<comment type="caution">
    <text evidence="2">The sequence shown here is derived from an EMBL/GenBank/DDBJ whole genome shotgun (WGS) entry which is preliminary data.</text>
</comment>